<evidence type="ECO:0000313" key="9">
    <source>
        <dbReference type="EMBL" id="KAF5234791.1"/>
    </source>
</evidence>
<feature type="transmembrane region" description="Helical" evidence="6">
    <location>
        <begin position="938"/>
        <end position="960"/>
    </location>
</feature>
<evidence type="ECO:0008006" key="11">
    <source>
        <dbReference type="Google" id="ProtNLM"/>
    </source>
</evidence>
<reference evidence="9 10" key="1">
    <citation type="journal article" date="2020" name="BMC Genomics">
        <title>Correction to: Identification and distribution of gene clusters required for synthesis of sphingolipid metabolism inhibitors in diverse species of the filamentous fungus Fusarium.</title>
        <authorList>
            <person name="Kim H.S."/>
            <person name="Lohmar J.M."/>
            <person name="Busman M."/>
            <person name="Brown D.W."/>
            <person name="Naumann T.A."/>
            <person name="Divon H.H."/>
            <person name="Lysoe E."/>
            <person name="Uhlig S."/>
            <person name="Proctor R.H."/>
        </authorList>
    </citation>
    <scope>NUCLEOTIDE SEQUENCE [LARGE SCALE GENOMIC DNA]</scope>
    <source>
        <strain evidence="9 10">NRRL 25214</strain>
    </source>
</reference>
<feature type="transmembrane region" description="Helical" evidence="6">
    <location>
        <begin position="980"/>
        <end position="1003"/>
    </location>
</feature>
<keyword evidence="6" id="KW-0472">Membrane</keyword>
<dbReference type="Proteomes" id="UP000573603">
    <property type="component" value="Unassembled WGS sequence"/>
</dbReference>
<dbReference type="GO" id="GO:0043103">
    <property type="term" value="P:hypoxanthine salvage"/>
    <property type="evidence" value="ECO:0007669"/>
    <property type="project" value="TreeGrafter"/>
</dbReference>
<dbReference type="InterPro" id="IPR003819">
    <property type="entry name" value="TauD/TfdA-like"/>
</dbReference>
<dbReference type="InterPro" id="IPR006330">
    <property type="entry name" value="Ado/ade_deaminase"/>
</dbReference>
<evidence type="ECO:0000256" key="4">
    <source>
        <dbReference type="ARBA" id="ARBA00023002"/>
    </source>
</evidence>
<dbReference type="PANTHER" id="PTHR43114:SF7">
    <property type="entry name" value="ADENOSINE DEAMINASE DOMAIN-CONTAINING PROTEIN"/>
    <property type="match status" value="1"/>
</dbReference>
<feature type="transmembrane region" description="Helical" evidence="6">
    <location>
        <begin position="861"/>
        <end position="882"/>
    </location>
</feature>
<keyword evidence="3" id="KW-0378">Hydrolase</keyword>
<feature type="transmembrane region" description="Helical" evidence="6">
    <location>
        <begin position="689"/>
        <end position="711"/>
    </location>
</feature>
<feature type="transmembrane region" description="Helical" evidence="6">
    <location>
        <begin position="731"/>
        <end position="750"/>
    </location>
</feature>
<evidence type="ECO:0000259" key="7">
    <source>
        <dbReference type="Pfam" id="PF00962"/>
    </source>
</evidence>
<organism evidence="9 10">
    <name type="scientific">Fusarium anthophilum</name>
    <dbReference type="NCBI Taxonomy" id="48485"/>
    <lineage>
        <taxon>Eukaryota</taxon>
        <taxon>Fungi</taxon>
        <taxon>Dikarya</taxon>
        <taxon>Ascomycota</taxon>
        <taxon>Pezizomycotina</taxon>
        <taxon>Sordariomycetes</taxon>
        <taxon>Hypocreomycetidae</taxon>
        <taxon>Hypocreales</taxon>
        <taxon>Nectriaceae</taxon>
        <taxon>Fusarium</taxon>
        <taxon>Fusarium fujikuroi species complex</taxon>
    </lineage>
</organism>
<dbReference type="SUPFAM" id="SSF51197">
    <property type="entry name" value="Clavaminate synthase-like"/>
    <property type="match status" value="1"/>
</dbReference>
<feature type="domain" description="Adenosine deaminase" evidence="7">
    <location>
        <begin position="1411"/>
        <end position="1756"/>
    </location>
</feature>
<dbReference type="Pfam" id="PF00962">
    <property type="entry name" value="A_deaminase"/>
    <property type="match status" value="1"/>
</dbReference>
<feature type="region of interest" description="Disordered" evidence="5">
    <location>
        <begin position="1"/>
        <end position="22"/>
    </location>
</feature>
<dbReference type="EMBL" id="JABEVY010000377">
    <property type="protein sequence ID" value="KAF5234791.1"/>
    <property type="molecule type" value="Genomic_DNA"/>
</dbReference>
<evidence type="ECO:0000259" key="8">
    <source>
        <dbReference type="Pfam" id="PF02668"/>
    </source>
</evidence>
<dbReference type="SUPFAM" id="SSF51556">
    <property type="entry name" value="Metallo-dependent hydrolases"/>
    <property type="match status" value="1"/>
</dbReference>
<evidence type="ECO:0000256" key="2">
    <source>
        <dbReference type="ARBA" id="ARBA00022723"/>
    </source>
</evidence>
<dbReference type="Gene3D" id="3.20.20.140">
    <property type="entry name" value="Metal-dependent hydrolases"/>
    <property type="match status" value="1"/>
</dbReference>
<keyword evidence="4" id="KW-0560">Oxidoreductase</keyword>
<dbReference type="InterPro" id="IPR032466">
    <property type="entry name" value="Metal_Hydrolase"/>
</dbReference>
<dbReference type="GO" id="GO:0005829">
    <property type="term" value="C:cytosol"/>
    <property type="evidence" value="ECO:0007669"/>
    <property type="project" value="TreeGrafter"/>
</dbReference>
<feature type="domain" description="TauD/TfdA-like" evidence="8">
    <location>
        <begin position="1136"/>
        <end position="1370"/>
    </location>
</feature>
<evidence type="ECO:0000256" key="3">
    <source>
        <dbReference type="ARBA" id="ARBA00022801"/>
    </source>
</evidence>
<comment type="caution">
    <text evidence="9">The sequence shown here is derived from an EMBL/GenBank/DDBJ whole genome shotgun (WGS) entry which is preliminary data.</text>
</comment>
<name>A0A8H4YV31_9HYPO</name>
<dbReference type="GO" id="GO:0006146">
    <property type="term" value="P:adenine catabolic process"/>
    <property type="evidence" value="ECO:0007669"/>
    <property type="project" value="TreeGrafter"/>
</dbReference>
<evidence type="ECO:0000256" key="5">
    <source>
        <dbReference type="SAM" id="MobiDB-lite"/>
    </source>
</evidence>
<accession>A0A8H4YV31</accession>
<dbReference type="PANTHER" id="PTHR43114">
    <property type="entry name" value="ADENINE DEAMINASE"/>
    <property type="match status" value="1"/>
</dbReference>
<dbReference type="InterPro" id="IPR001365">
    <property type="entry name" value="A_deaminase_dom"/>
</dbReference>
<protein>
    <recommendedName>
        <fullName evidence="11">Adenosine deaminase</fullName>
    </recommendedName>
</protein>
<dbReference type="GO" id="GO:0016491">
    <property type="term" value="F:oxidoreductase activity"/>
    <property type="evidence" value="ECO:0007669"/>
    <property type="project" value="UniProtKB-KW"/>
</dbReference>
<dbReference type="InterPro" id="IPR042098">
    <property type="entry name" value="TauD-like_sf"/>
</dbReference>
<comment type="cofactor">
    <cofactor evidence="1">
        <name>Zn(2+)</name>
        <dbReference type="ChEBI" id="CHEBI:29105"/>
    </cofactor>
</comment>
<evidence type="ECO:0000313" key="10">
    <source>
        <dbReference type="Proteomes" id="UP000573603"/>
    </source>
</evidence>
<keyword evidence="6" id="KW-0812">Transmembrane</keyword>
<gene>
    <name evidence="9" type="ORF">FANTH_11980</name>
</gene>
<feature type="transmembrane region" description="Helical" evidence="6">
    <location>
        <begin position="762"/>
        <end position="785"/>
    </location>
</feature>
<dbReference type="GO" id="GO:0046872">
    <property type="term" value="F:metal ion binding"/>
    <property type="evidence" value="ECO:0007669"/>
    <property type="project" value="UniProtKB-KW"/>
</dbReference>
<evidence type="ECO:0000256" key="6">
    <source>
        <dbReference type="SAM" id="Phobius"/>
    </source>
</evidence>
<dbReference type="Gene3D" id="3.60.130.10">
    <property type="entry name" value="Clavaminate synthase-like"/>
    <property type="match status" value="1"/>
</dbReference>
<feature type="transmembrane region" description="Helical" evidence="6">
    <location>
        <begin position="1010"/>
        <end position="1031"/>
    </location>
</feature>
<dbReference type="Pfam" id="PF02668">
    <property type="entry name" value="TauD"/>
    <property type="match status" value="1"/>
</dbReference>
<keyword evidence="6" id="KW-1133">Transmembrane helix</keyword>
<keyword evidence="10" id="KW-1185">Reference proteome</keyword>
<keyword evidence="2" id="KW-0479">Metal-binding</keyword>
<proteinExistence type="predicted"/>
<sequence length="1768" mass="200055">MELFFPESTEQEAPSLLSSSPTYLRSPNHAGYSFFQAEESASTPSADGSVSDILRDCPSSIEFNWHLPNINPISLSLTPKPSPLSMKFRFLAQLTATHGLANSFECGNILARRKIMSAFGQNGKALSTVDLLAESPVYHRPAHARLWTESDQVPGWHHPLLDTSSHCDWSYADQSGHLGHVGLIESYQRVYYHPLKSKSHEIVQGIRGVVCHDMRCRGRTINWNPSMERSCIRFFSPPNLDRFMEAFWYFWYPNWPVFHKPSFIATQKPAQLIAALSLIGACVSPEKTDRDQAMPWIEAVGDWIHHDPEFSEDAVPQTDDEVQLWQLELRLDMVRAAYAIILIMTWEGNEKQMTVARRTRFSQVVCVARSLFFFPIAQENVYGGPDPSNHFQSWMLFAFREECIRTLIYVFLLDCAFVMFFNSAPRMAISELQFSLAKTEACFNSLTPEMWLNRLKEWSEYQHNDHELTLFEAIRVILKGELKPKDWEMIQKMNLLNLFAITCAFHNLIFHYHHGADYGSTSLPITRGLRNWLQAWIARDVVLVEGRPAQLSYPEPSEGGSKIGFYRYIREYWCLAVISHHQFDQMMKILNSITRRIRRLPSAFSSSALHRTHYTGSLLFNLASFILPALYGTLSKLWVANIDSSMVVLTDAYTYMNTASEAVNEGLPRAAWVIIGDKASRSLGKRLQLTHTLIAFQSVIGLILSIIFLAAASSFANSFVPEEIRDVSLTYVRIASFTVFSGTLETAVATATRALDKPDIPLAISTVKFAVNIILDFLLISKFHVGSFTPTVNMQGTIQLVCNLVAAFAGLAYFLWSNTWSFKKHTPHDPQEKLRPSFDALKVLLPPGLVFFTESAVRNALYLWLVSTIVALGAVYATAWGVFNTIRWGLIMVPVQALEATALQFIGHNWGDWRRRVDISTRKPQASLKDLRGIVRPAFRSFVIALIFEVPIAIFLTLFGAKPFASYISGSDEVAEVTAYMWRSLDWCYIFYAMSTQLATILLATRPRWYLYQSLASNFLILESIMCYGAISVTQHLIMQIPPPLAIPPPPPGQPDIAYAPNYENYQARTVKRLKEGNLPNSVPDGFPKQLNGDLVWEGDSVGQTYDWTYKLSEAQLGEIDQALQHFKGLGLSLGHISAETFPLPDLHSELRKLSDELHKGHGFFVIRGVNVDNYTREENAIIYVGISSHIASQRGRQDSKFDGKPADVVLTHVKDLSAGQDKSAIGSPAYTTDRQVFHTDSGDIVSLFCLETALEGGASRIASTWRNWDVENFANPKKKFTTRPLLYHQKATDTLPERVALQYARRYFVGFGALPRSHDIPPITEAQAEALDALHFLGDKLSVSTNFAKGDMQFINNLAVFHARDAFTDSLTQQSQAKMDITDRLLTSQERQRLKEELLATNDDFIRQIPKVEMHIHIDGMVTPELRWKLAERNGFEVRMGNNKPVIKSLSDLKKAYASIISSSQRHQYEHLDPSLIPPTFFEAYYSSHEVLRTRQDFYDVAMAYFKGASEMNVRYCEVFFDPQAHTSRGVSWEDMMGGLRDAQDESARTLNVKTAWIMCFLRDQSPDSAMEHYEAALPYRDMIIGIGLDSNEHKRPPILFKEVFQRAKNDGFKITAHCDVGQQDTHQNIHQLISPSEGILTHRVDHGLNAADKPELMDLITSQGIGMTICPWAYLRRFNLEEIGLRVRTLIDAGVKICISSDDPPFMEGAWIMHNLLLARQLCGLTEEDIVQMMQDAVEVSWADQDVKTEILAELGGNSYRSTIKE</sequence>
<dbReference type="GO" id="GO:0000034">
    <property type="term" value="F:adenine deaminase activity"/>
    <property type="evidence" value="ECO:0007669"/>
    <property type="project" value="TreeGrafter"/>
</dbReference>
<evidence type="ECO:0000256" key="1">
    <source>
        <dbReference type="ARBA" id="ARBA00001947"/>
    </source>
</evidence>
<dbReference type="NCBIfam" id="TIGR01430">
    <property type="entry name" value="aden_deam"/>
    <property type="match status" value="1"/>
</dbReference>
<feature type="transmembrane region" description="Helical" evidence="6">
    <location>
        <begin position="797"/>
        <end position="816"/>
    </location>
</feature>